<dbReference type="Gene3D" id="3.60.10.10">
    <property type="entry name" value="Endonuclease/exonuclease/phosphatase"/>
    <property type="match status" value="1"/>
</dbReference>
<evidence type="ECO:0000313" key="2">
    <source>
        <dbReference type="Proteomes" id="UP001146793"/>
    </source>
</evidence>
<name>A0AAV8A9J7_9EUKA</name>
<dbReference type="Proteomes" id="UP001146793">
    <property type="component" value="Unassembled WGS sequence"/>
</dbReference>
<dbReference type="SUPFAM" id="SSF56219">
    <property type="entry name" value="DNase I-like"/>
    <property type="match status" value="1"/>
</dbReference>
<dbReference type="EMBL" id="JANTQA010000012">
    <property type="protein sequence ID" value="KAJ3450096.1"/>
    <property type="molecule type" value="Genomic_DNA"/>
</dbReference>
<protein>
    <submittedName>
        <fullName evidence="1">Secreted protein-related</fullName>
    </submittedName>
</protein>
<dbReference type="InterPro" id="IPR036691">
    <property type="entry name" value="Endo/exonu/phosph_ase_sf"/>
</dbReference>
<organism evidence="1 2">
    <name type="scientific">Anaeramoeba flamelloides</name>
    <dbReference type="NCBI Taxonomy" id="1746091"/>
    <lineage>
        <taxon>Eukaryota</taxon>
        <taxon>Metamonada</taxon>
        <taxon>Anaeramoebidae</taxon>
        <taxon>Anaeramoeba</taxon>
    </lineage>
</organism>
<sequence length="605" mass="72497">MGINLFDLHIINCYGRHYDTKTKINYQKKFQEKLKKLSQQLKNQKLLIAGDFNLDNQQLNKLEFLEKSNLEILKNETSSRKRNIDHFISHSILFQNSTNSIVQTPKIFQDETNLSDHKGVVNNLMINRDLEIEDVYMCKDPTIFQQKFIEIAQQNNFQLNQKNFTNFQEEFKMKNRVINELSQEQNQTLKLITNLISNPAIKKIVTRNKYKNWEKILDKINFEFQCNNINWWKHHNRIKGNNLKMIKNNQKMEKEYFAHPFFSVEEIKEQIQWIKNKSTKYFDKLKLYKQEQTQNQQNQNETYNQFIASIQTVFNNWIKNPNNSTINFIKERDLLFIHKKGDEGLTLNYRPISINSSLARIFLKLLHYYAGDGRGVYQGDPLSPIIFAYITHFILERIKPHTNHVQINLSNALRIQLFKSIILPQILYGLDIYNLNNKEIKTIDIWINKKLKCILKIQHGTPTDILRMETRIEPIQFSILKRKAKFIQKISELNLKYLSQELKLPDIPNINWKFTSSLQLKNQFKNYYIQLIQDKIDKSQNRENWKLKKYLKMTNFPNNFWEKQDYLQWKSSSTLFKFKSFTNGLKRYSYHLDKPDSSKDCHCKK</sequence>
<gene>
    <name evidence="1" type="ORF">M0812_06261</name>
</gene>
<proteinExistence type="predicted"/>
<reference evidence="1" key="1">
    <citation type="submission" date="2022-08" db="EMBL/GenBank/DDBJ databases">
        <title>Novel sulphate-reducing endosymbionts in the free-living metamonad Anaeramoeba.</title>
        <authorList>
            <person name="Jerlstrom-Hultqvist J."/>
            <person name="Cepicka I."/>
            <person name="Gallot-Lavallee L."/>
            <person name="Salas-Leiva D."/>
            <person name="Curtis B.A."/>
            <person name="Zahonova K."/>
            <person name="Pipaliya S."/>
            <person name="Dacks J."/>
            <person name="Roger A.J."/>
        </authorList>
    </citation>
    <scope>NUCLEOTIDE SEQUENCE</scope>
    <source>
        <strain evidence="1">Busselton2</strain>
    </source>
</reference>
<comment type="caution">
    <text evidence="1">The sequence shown here is derived from an EMBL/GenBank/DDBJ whole genome shotgun (WGS) entry which is preliminary data.</text>
</comment>
<dbReference type="AlphaFoldDB" id="A0AAV8A9J7"/>
<accession>A0AAV8A9J7</accession>
<evidence type="ECO:0000313" key="1">
    <source>
        <dbReference type="EMBL" id="KAJ3450096.1"/>
    </source>
</evidence>